<dbReference type="GO" id="GO:0003677">
    <property type="term" value="F:DNA binding"/>
    <property type="evidence" value="ECO:0007669"/>
    <property type="project" value="InterPro"/>
</dbReference>
<evidence type="ECO:0000256" key="5">
    <source>
        <dbReference type="ARBA" id="ARBA00022801"/>
    </source>
</evidence>
<protein>
    <recommendedName>
        <fullName evidence="9">Xylose isomerase-like TIM barrel domain-containing protein</fullName>
    </recommendedName>
</protein>
<comment type="similarity">
    <text evidence="2">Belongs to the AP endonuclease 2 family.</text>
</comment>
<dbReference type="PROSITE" id="PS51432">
    <property type="entry name" value="AP_NUCLEASE_F2_4"/>
    <property type="match status" value="1"/>
</dbReference>
<name>A0A0F9Q2W9_9ZZZZ</name>
<dbReference type="CDD" id="cd00019">
    <property type="entry name" value="AP2Ec"/>
    <property type="match status" value="1"/>
</dbReference>
<dbReference type="InterPro" id="IPR013022">
    <property type="entry name" value="Xyl_isomerase-like_TIM-brl"/>
</dbReference>
<evidence type="ECO:0000256" key="8">
    <source>
        <dbReference type="SAM" id="Coils"/>
    </source>
</evidence>
<accession>A0A0F9Q2W9</accession>
<dbReference type="GO" id="GO:0008081">
    <property type="term" value="F:phosphoric diester hydrolase activity"/>
    <property type="evidence" value="ECO:0007669"/>
    <property type="project" value="TreeGrafter"/>
</dbReference>
<keyword evidence="7" id="KW-0234">DNA repair</keyword>
<dbReference type="Gene3D" id="3.20.20.150">
    <property type="entry name" value="Divalent-metal-dependent TIM barrel enzymes"/>
    <property type="match status" value="1"/>
</dbReference>
<evidence type="ECO:0000256" key="6">
    <source>
        <dbReference type="ARBA" id="ARBA00022833"/>
    </source>
</evidence>
<keyword evidence="5" id="KW-0378">Hydrolase</keyword>
<evidence type="ECO:0000256" key="1">
    <source>
        <dbReference type="ARBA" id="ARBA00001947"/>
    </source>
</evidence>
<evidence type="ECO:0000259" key="9">
    <source>
        <dbReference type="Pfam" id="PF01261"/>
    </source>
</evidence>
<reference evidence="10" key="1">
    <citation type="journal article" date="2015" name="Nature">
        <title>Complex archaea that bridge the gap between prokaryotes and eukaryotes.</title>
        <authorList>
            <person name="Spang A."/>
            <person name="Saw J.H."/>
            <person name="Jorgensen S.L."/>
            <person name="Zaremba-Niedzwiedzka K."/>
            <person name="Martijn J."/>
            <person name="Lind A.E."/>
            <person name="van Eijk R."/>
            <person name="Schleper C."/>
            <person name="Guy L."/>
            <person name="Ettema T.J."/>
        </authorList>
    </citation>
    <scope>NUCLEOTIDE SEQUENCE</scope>
</reference>
<evidence type="ECO:0000256" key="3">
    <source>
        <dbReference type="ARBA" id="ARBA00022723"/>
    </source>
</evidence>
<dbReference type="InterPro" id="IPR001719">
    <property type="entry name" value="AP_endonuc_2"/>
</dbReference>
<dbReference type="NCBIfam" id="TIGR00587">
    <property type="entry name" value="nfo"/>
    <property type="match status" value="1"/>
</dbReference>
<evidence type="ECO:0000256" key="2">
    <source>
        <dbReference type="ARBA" id="ARBA00005340"/>
    </source>
</evidence>
<evidence type="ECO:0000313" key="10">
    <source>
        <dbReference type="EMBL" id="KKN38260.1"/>
    </source>
</evidence>
<comment type="caution">
    <text evidence="10">The sequence shown here is derived from an EMBL/GenBank/DDBJ whole genome shotgun (WGS) entry which is preliminary data.</text>
</comment>
<sequence length="284" mass="32676">MSVTGGKYMAIERGRELGCEALQVFVRNIRGWSAGPLKQKEIDEFLKKKEELKDEIWPIISHDSYLINLASSDKEKLEKSYKAMLDELTKVNQLGIEYENMHPGVIPLIEKDKISKEEALTQIASQLNTLMEKTKHAKTIILLEITAGQGKGLGNKFHHFKTLISKIKDKKRIGVCFDTAHAFAAGYNFTTKKKYEEMWNEFDDIIGLKYLFAFHLNDTDKELGSRVDRHTHIGQGKIRKEPFGFFINDERFKDLPGIIETPKGKEMKEDAMNLKVLKSLRRKK</sequence>
<organism evidence="10">
    <name type="scientific">marine sediment metagenome</name>
    <dbReference type="NCBI Taxonomy" id="412755"/>
    <lineage>
        <taxon>unclassified sequences</taxon>
        <taxon>metagenomes</taxon>
        <taxon>ecological metagenomes</taxon>
    </lineage>
</organism>
<dbReference type="EMBL" id="LAZR01001842">
    <property type="protein sequence ID" value="KKN38260.1"/>
    <property type="molecule type" value="Genomic_DNA"/>
</dbReference>
<keyword evidence="6" id="KW-0862">Zinc</keyword>
<keyword evidence="3" id="KW-0479">Metal-binding</keyword>
<gene>
    <name evidence="10" type="ORF">LCGC14_0755300</name>
</gene>
<feature type="domain" description="Xylose isomerase-like TIM barrel" evidence="9">
    <location>
        <begin position="13"/>
        <end position="271"/>
    </location>
</feature>
<dbReference type="InterPro" id="IPR018246">
    <property type="entry name" value="AP_endonuc_F2_Zn_BS"/>
</dbReference>
<keyword evidence="8" id="KW-0175">Coiled coil</keyword>
<dbReference type="AlphaFoldDB" id="A0A0F9Q2W9"/>
<dbReference type="GO" id="GO:0006284">
    <property type="term" value="P:base-excision repair"/>
    <property type="evidence" value="ECO:0007669"/>
    <property type="project" value="TreeGrafter"/>
</dbReference>
<dbReference type="PROSITE" id="PS00729">
    <property type="entry name" value="AP_NUCLEASE_F2_1"/>
    <property type="match status" value="1"/>
</dbReference>
<dbReference type="PANTHER" id="PTHR21445">
    <property type="entry name" value="ENDONUCLEASE IV ENDODEOXYRIBONUCLEASE IV"/>
    <property type="match status" value="1"/>
</dbReference>
<dbReference type="GO" id="GO:0008270">
    <property type="term" value="F:zinc ion binding"/>
    <property type="evidence" value="ECO:0007669"/>
    <property type="project" value="InterPro"/>
</dbReference>
<proteinExistence type="inferred from homology"/>
<dbReference type="PANTHER" id="PTHR21445:SF0">
    <property type="entry name" value="APURINIC-APYRIMIDINIC ENDONUCLEASE"/>
    <property type="match status" value="1"/>
</dbReference>
<keyword evidence="4" id="KW-0227">DNA damage</keyword>
<evidence type="ECO:0000256" key="7">
    <source>
        <dbReference type="ARBA" id="ARBA00023204"/>
    </source>
</evidence>
<evidence type="ECO:0000256" key="4">
    <source>
        <dbReference type="ARBA" id="ARBA00022763"/>
    </source>
</evidence>
<dbReference type="GO" id="GO:0003906">
    <property type="term" value="F:DNA-(apurinic or apyrimidinic site) endonuclease activity"/>
    <property type="evidence" value="ECO:0007669"/>
    <property type="project" value="TreeGrafter"/>
</dbReference>
<dbReference type="InterPro" id="IPR036237">
    <property type="entry name" value="Xyl_isomerase-like_sf"/>
</dbReference>
<feature type="coiled-coil region" evidence="8">
    <location>
        <begin position="67"/>
        <end position="94"/>
    </location>
</feature>
<dbReference type="FunFam" id="3.20.20.150:FF:000001">
    <property type="entry name" value="Probable endonuclease 4"/>
    <property type="match status" value="1"/>
</dbReference>
<dbReference type="Pfam" id="PF01261">
    <property type="entry name" value="AP_endonuc_2"/>
    <property type="match status" value="1"/>
</dbReference>
<dbReference type="SUPFAM" id="SSF51658">
    <property type="entry name" value="Xylose isomerase-like"/>
    <property type="match status" value="1"/>
</dbReference>
<comment type="cofactor">
    <cofactor evidence="1">
        <name>Zn(2+)</name>
        <dbReference type="ChEBI" id="CHEBI:29105"/>
    </cofactor>
</comment>
<dbReference type="HAMAP" id="MF_00152">
    <property type="entry name" value="Nfo"/>
    <property type="match status" value="1"/>
</dbReference>
<dbReference type="SMART" id="SM00518">
    <property type="entry name" value="AP2Ec"/>
    <property type="match status" value="1"/>
</dbReference>